<dbReference type="Proteomes" id="UP000007485">
    <property type="component" value="Chromosome"/>
</dbReference>
<dbReference type="KEGG" id="vmo:VMUT_1746"/>
<protein>
    <submittedName>
        <fullName evidence="1">Uncharacterized protein</fullName>
    </submittedName>
</protein>
<dbReference type="EMBL" id="CP002529">
    <property type="protein sequence ID" value="ADY01947.1"/>
    <property type="molecule type" value="Genomic_DNA"/>
</dbReference>
<evidence type="ECO:0000313" key="1">
    <source>
        <dbReference type="EMBL" id="ADY01947.1"/>
    </source>
</evidence>
<dbReference type="STRING" id="985053.VMUT_1746"/>
<dbReference type="RefSeq" id="WP_013605109.1">
    <property type="nucleotide sequence ID" value="NC_015151.1"/>
</dbReference>
<gene>
    <name evidence="1" type="ordered locus">VMUT_1746</name>
</gene>
<keyword evidence="2" id="KW-1185">Reference proteome</keyword>
<reference evidence="1 2" key="1">
    <citation type="journal article" date="2011" name="J. Bacteriol.">
        <title>Complete genome sequence of 'Vulcanisaeta moutnovskia' strain 768-28, a novel member of the hyperthermophilic crenarchaeal genus vulcanisaeta.</title>
        <authorList>
            <person name="Gumerov V.M."/>
            <person name="Mardanov A.V."/>
            <person name="Beletsky A.V."/>
            <person name="Prokofeva M.I."/>
            <person name="Bonch-Osmolovskaya E.A."/>
            <person name="Ravin N.V."/>
            <person name="Skryabin K.G."/>
        </authorList>
    </citation>
    <scope>NUCLEOTIDE SEQUENCE [LARGE SCALE GENOMIC DNA]</scope>
    <source>
        <strain evidence="1 2">768-28</strain>
    </source>
</reference>
<evidence type="ECO:0000313" key="2">
    <source>
        <dbReference type="Proteomes" id="UP000007485"/>
    </source>
</evidence>
<accession>F0QUW5</accession>
<dbReference type="HOGENOM" id="CLU_2713072_0_0_2"/>
<proteinExistence type="predicted"/>
<dbReference type="AlphaFoldDB" id="F0QUW5"/>
<name>F0QUW5_VULM7</name>
<sequence length="72" mass="8487">MNRDYIERKAGKAVEFPRKVFSEYRKPVGKAIKEFGPPARDHRWCWAMVMWILRRGWLGSSWVSRSLSCEAA</sequence>
<dbReference type="GeneID" id="25395237"/>
<organism evidence="1 2">
    <name type="scientific">Vulcanisaeta moutnovskia (strain 768-28)</name>
    <dbReference type="NCBI Taxonomy" id="985053"/>
    <lineage>
        <taxon>Archaea</taxon>
        <taxon>Thermoproteota</taxon>
        <taxon>Thermoprotei</taxon>
        <taxon>Thermoproteales</taxon>
        <taxon>Thermoproteaceae</taxon>
        <taxon>Vulcanisaeta</taxon>
    </lineage>
</organism>